<dbReference type="RefSeq" id="WP_014668447.1">
    <property type="nucleotide sequence ID" value="NZ_CP090428.1"/>
</dbReference>
<dbReference type="Proteomes" id="UP000540079">
    <property type="component" value="Unassembled WGS sequence"/>
</dbReference>
<evidence type="ECO:0000256" key="1">
    <source>
        <dbReference type="SAM" id="MobiDB-lite"/>
    </source>
</evidence>
<name>A0A849CQ78_PASMD</name>
<feature type="signal peptide" evidence="2">
    <location>
        <begin position="1"/>
        <end position="20"/>
    </location>
</feature>
<feature type="region of interest" description="Disordered" evidence="1">
    <location>
        <begin position="29"/>
        <end position="97"/>
    </location>
</feature>
<dbReference type="EMBL" id="PPVL01000012">
    <property type="protein sequence ID" value="NNI79919.1"/>
    <property type="molecule type" value="Genomic_DNA"/>
</dbReference>
<accession>A0A849CQ78</accession>
<evidence type="ECO:0008006" key="5">
    <source>
        <dbReference type="Google" id="ProtNLM"/>
    </source>
</evidence>
<evidence type="ECO:0000313" key="3">
    <source>
        <dbReference type="EMBL" id="NNI79919.1"/>
    </source>
</evidence>
<proteinExistence type="predicted"/>
<sequence length="344" mass="37520">MKKAIIKLTTVFGLSCLLIACGGGGGGSGNGGNNAPPPVQPIQPAPPAHQQPDAAPNIPAPPKNQAPDTGAKEAPPPPPANDSMGMSPPPSTQEKWEGACEAKSFCTAQNENRNNVTVYKLEYVENADRLSGTPDKYTKQEEHIILQLGEKVGKESEYKFTLLGTEENEVGYYGYRHNVDNNLTHKNVELLYAINADFKNKTQPSQLRAYYRKEKGFIYAPISNNQLSNNSLVNYGDVDLIYDEGKMSGSIYQSNNGDPRHLNKEVIFKVENKNSDNPSIEPIVDNLLGTIKKGDKTNLNYVLADSKKGNGDHQYLFGSAKAETWIGVLAAEKSNEKPAEKPSK</sequence>
<dbReference type="PROSITE" id="PS51257">
    <property type="entry name" value="PROKAR_LIPOPROTEIN"/>
    <property type="match status" value="1"/>
</dbReference>
<keyword evidence="2" id="KW-0732">Signal</keyword>
<organism evidence="3 4">
    <name type="scientific">Pasteurella multocida</name>
    <dbReference type="NCBI Taxonomy" id="747"/>
    <lineage>
        <taxon>Bacteria</taxon>
        <taxon>Pseudomonadati</taxon>
        <taxon>Pseudomonadota</taxon>
        <taxon>Gammaproteobacteria</taxon>
        <taxon>Pasteurellales</taxon>
        <taxon>Pasteurellaceae</taxon>
        <taxon>Pasteurella</taxon>
    </lineage>
</organism>
<evidence type="ECO:0000313" key="4">
    <source>
        <dbReference type="Proteomes" id="UP000540079"/>
    </source>
</evidence>
<feature type="chain" id="PRO_5032437379" description="Outer membrane lopoprotein PlpP" evidence="2">
    <location>
        <begin position="21"/>
        <end position="344"/>
    </location>
</feature>
<comment type="caution">
    <text evidence="3">The sequence shown here is derived from an EMBL/GenBank/DDBJ whole genome shotgun (WGS) entry which is preliminary data.</text>
</comment>
<dbReference type="AlphaFoldDB" id="A0A849CQ78"/>
<feature type="compositionally biased region" description="Pro residues" evidence="1">
    <location>
        <begin position="35"/>
        <end position="49"/>
    </location>
</feature>
<gene>
    <name evidence="3" type="ORF">C2800_10920</name>
</gene>
<protein>
    <recommendedName>
        <fullName evidence="5">Outer membrane lopoprotein PlpP</fullName>
    </recommendedName>
</protein>
<reference evidence="3 4" key="1">
    <citation type="journal article" date="2018" name="Front. Microbiol.">
        <title>Genetic and Phylogenetic Characteristics of Pasteurella multocida Isolates From Different Host Species.</title>
        <authorList>
            <person name="Peng Z."/>
            <person name="Liang W."/>
            <person name="Wang F."/>
            <person name="Xu Z."/>
            <person name="Xie Z."/>
            <person name="Lian Z."/>
            <person name="Hua L."/>
            <person name="Zhou R."/>
            <person name="Chen H."/>
            <person name="Wu B."/>
        </authorList>
    </citation>
    <scope>NUCLEOTIDE SEQUENCE [LARGE SCALE GENOMIC DNA]</scope>
    <source>
        <strain evidence="3 4">HNA06</strain>
    </source>
</reference>
<evidence type="ECO:0000256" key="2">
    <source>
        <dbReference type="SAM" id="SignalP"/>
    </source>
</evidence>